<feature type="transmembrane region" description="Helical" evidence="7">
    <location>
        <begin position="122"/>
        <end position="140"/>
    </location>
</feature>
<sequence>MMDSAYSSETEGLLSRSPISGSRDERFCVALALLSSLVGLYWVSRFNYLLFHSLTEIYHVAVFWGIFFVTWSARRLLRNNYLCVLGVSSLFLGFLNLLHMLAYRGMGVFPGAMPNLPTQLWIATRSLHALAFVAASLCLFRPRHNITALLPAAAWGLLTLLFTVLIFTGHFPDCFVEGQGLTPFKKSVEIGAVFLFALAALLTWIKREKMDIHVLRLLAAALLLTTAAGLMFIFYTKVNGIANMLGHLFNLGSTYCVFRAFIRTGITAPQQLLFYELNRRQEELEQIKEGLEQQVRERTETLEEKNKELEATNQRLNEFAYSISHDLREPLRGMYNFAHFLADDYRDKIDGDGRDMLDGIMRLAKRLDAQVLGVLKYSRIARLDLELRSVKLDALLNEVLDGLADMITLNKVRVKRLLPLPQVVCHGEYVREVLHNLISNGIIYNDKTKKEISIGWYSPDALPENIPLATSALPIFFVRDNGIGIPEKHFQKIFGIFRRLHGQDKYGGGTGVGLTIARQVIERHGGQITLESEPGKGTTFYFTLSAGKR</sequence>
<dbReference type="SMART" id="SM00388">
    <property type="entry name" value="HisKA"/>
    <property type="match status" value="1"/>
</dbReference>
<keyword evidence="7" id="KW-0472">Membrane</keyword>
<keyword evidence="7" id="KW-1133">Transmembrane helix</keyword>
<organism evidence="9 10">
    <name type="scientific">Candidatus Electronema aureum</name>
    <dbReference type="NCBI Taxonomy" id="2005002"/>
    <lineage>
        <taxon>Bacteria</taxon>
        <taxon>Pseudomonadati</taxon>
        <taxon>Thermodesulfobacteriota</taxon>
        <taxon>Desulfobulbia</taxon>
        <taxon>Desulfobulbales</taxon>
        <taxon>Desulfobulbaceae</taxon>
        <taxon>Candidatus Electronema</taxon>
    </lineage>
</organism>
<protein>
    <recommendedName>
        <fullName evidence="2">histidine kinase</fullName>
        <ecNumber evidence="2">2.7.13.3</ecNumber>
    </recommendedName>
</protein>
<feature type="transmembrane region" description="Helical" evidence="7">
    <location>
        <begin position="147"/>
        <end position="167"/>
    </location>
</feature>
<dbReference type="SUPFAM" id="SSF55874">
    <property type="entry name" value="ATPase domain of HSP90 chaperone/DNA topoisomerase II/histidine kinase"/>
    <property type="match status" value="1"/>
</dbReference>
<feature type="transmembrane region" description="Helical" evidence="7">
    <location>
        <begin position="217"/>
        <end position="235"/>
    </location>
</feature>
<dbReference type="InterPro" id="IPR003594">
    <property type="entry name" value="HATPase_dom"/>
</dbReference>
<feature type="transmembrane region" description="Helical" evidence="7">
    <location>
        <begin position="26"/>
        <end position="43"/>
    </location>
</feature>
<keyword evidence="5 9" id="KW-0418">Kinase</keyword>
<dbReference type="SMART" id="SM00387">
    <property type="entry name" value="HATPase_c"/>
    <property type="match status" value="1"/>
</dbReference>
<gene>
    <name evidence="9" type="ORF">CDV28_1377</name>
</gene>
<keyword evidence="6" id="KW-0175">Coiled coil</keyword>
<dbReference type="PROSITE" id="PS50109">
    <property type="entry name" value="HIS_KIN"/>
    <property type="match status" value="1"/>
</dbReference>
<dbReference type="Gene3D" id="1.10.287.130">
    <property type="match status" value="1"/>
</dbReference>
<dbReference type="PANTHER" id="PTHR42878:SF15">
    <property type="entry name" value="BACTERIOPHYTOCHROME"/>
    <property type="match status" value="1"/>
</dbReference>
<evidence type="ECO:0000313" key="10">
    <source>
        <dbReference type="Proteomes" id="UP000316238"/>
    </source>
</evidence>
<dbReference type="GO" id="GO:0000155">
    <property type="term" value="F:phosphorelay sensor kinase activity"/>
    <property type="evidence" value="ECO:0007669"/>
    <property type="project" value="InterPro"/>
</dbReference>
<dbReference type="GO" id="GO:0030295">
    <property type="term" value="F:protein kinase activator activity"/>
    <property type="evidence" value="ECO:0007669"/>
    <property type="project" value="TreeGrafter"/>
</dbReference>
<dbReference type="InterPro" id="IPR036097">
    <property type="entry name" value="HisK_dim/P_sf"/>
</dbReference>
<dbReference type="Pfam" id="PF02518">
    <property type="entry name" value="HATPase_c"/>
    <property type="match status" value="1"/>
</dbReference>
<dbReference type="Proteomes" id="UP000316238">
    <property type="component" value="Unassembled WGS sequence"/>
</dbReference>
<keyword evidence="4" id="KW-0808">Transferase</keyword>
<reference evidence="9" key="1">
    <citation type="submission" date="2017-07" db="EMBL/GenBank/DDBJ databases">
        <title>The cable genome - Insights into the physiology and evolution of filamentous bacteria capable of sulfide oxidation via long distance electron transfer.</title>
        <authorList>
            <person name="Thorup C."/>
            <person name="Bjerg J.T."/>
            <person name="Schreiber L."/>
            <person name="Nielsen L.P."/>
            <person name="Kjeldsen K.U."/>
            <person name="Boesen T."/>
            <person name="Boggild A."/>
            <person name="Meysman F."/>
            <person name="Geelhoed J."/>
            <person name="Schramm A."/>
        </authorList>
    </citation>
    <scope>NUCLEOTIDE SEQUENCE [LARGE SCALE GENOMIC DNA]</scope>
    <source>
        <strain evidence="9">GS</strain>
    </source>
</reference>
<dbReference type="EMBL" id="NQJD01000037">
    <property type="protein sequence ID" value="TAA74154.1"/>
    <property type="molecule type" value="Genomic_DNA"/>
</dbReference>
<evidence type="ECO:0000256" key="1">
    <source>
        <dbReference type="ARBA" id="ARBA00000085"/>
    </source>
</evidence>
<evidence type="ECO:0000256" key="3">
    <source>
        <dbReference type="ARBA" id="ARBA00022553"/>
    </source>
</evidence>
<dbReference type="Gene3D" id="3.30.565.10">
    <property type="entry name" value="Histidine kinase-like ATPase, C-terminal domain"/>
    <property type="match status" value="1"/>
</dbReference>
<feature type="transmembrane region" description="Helical" evidence="7">
    <location>
        <begin position="49"/>
        <end position="69"/>
    </location>
</feature>
<dbReference type="InterPro" id="IPR036890">
    <property type="entry name" value="HATPase_C_sf"/>
</dbReference>
<comment type="caution">
    <text evidence="9">The sequence shown here is derived from an EMBL/GenBank/DDBJ whole genome shotgun (WGS) entry which is preliminary data.</text>
</comment>
<dbReference type="InterPro" id="IPR050351">
    <property type="entry name" value="BphY/WalK/GraS-like"/>
</dbReference>
<dbReference type="Pfam" id="PF17159">
    <property type="entry name" value="MASE3"/>
    <property type="match status" value="1"/>
</dbReference>
<evidence type="ECO:0000256" key="5">
    <source>
        <dbReference type="ARBA" id="ARBA00022777"/>
    </source>
</evidence>
<dbReference type="PRINTS" id="PR00344">
    <property type="entry name" value="BCTRLSENSOR"/>
</dbReference>
<evidence type="ECO:0000256" key="4">
    <source>
        <dbReference type="ARBA" id="ARBA00022679"/>
    </source>
</evidence>
<dbReference type="InterPro" id="IPR033425">
    <property type="entry name" value="MASE3"/>
</dbReference>
<keyword evidence="7" id="KW-0812">Transmembrane</keyword>
<dbReference type="CDD" id="cd00082">
    <property type="entry name" value="HisKA"/>
    <property type="match status" value="1"/>
</dbReference>
<evidence type="ECO:0000256" key="2">
    <source>
        <dbReference type="ARBA" id="ARBA00012438"/>
    </source>
</evidence>
<dbReference type="PANTHER" id="PTHR42878">
    <property type="entry name" value="TWO-COMPONENT HISTIDINE KINASE"/>
    <property type="match status" value="1"/>
</dbReference>
<feature type="transmembrane region" description="Helical" evidence="7">
    <location>
        <begin position="81"/>
        <end position="102"/>
    </location>
</feature>
<dbReference type="AlphaFoldDB" id="A0A521FZG2"/>
<dbReference type="SUPFAM" id="SSF47384">
    <property type="entry name" value="Homodimeric domain of signal transducing histidine kinase"/>
    <property type="match status" value="1"/>
</dbReference>
<dbReference type="InterPro" id="IPR003661">
    <property type="entry name" value="HisK_dim/P_dom"/>
</dbReference>
<evidence type="ECO:0000313" key="9">
    <source>
        <dbReference type="EMBL" id="TAA74154.1"/>
    </source>
</evidence>
<keyword evidence="10" id="KW-1185">Reference proteome</keyword>
<dbReference type="InterPro" id="IPR004358">
    <property type="entry name" value="Sig_transdc_His_kin-like_C"/>
</dbReference>
<evidence type="ECO:0000256" key="7">
    <source>
        <dbReference type="SAM" id="Phobius"/>
    </source>
</evidence>
<dbReference type="GO" id="GO:0000156">
    <property type="term" value="F:phosphorelay response regulator activity"/>
    <property type="evidence" value="ECO:0007669"/>
    <property type="project" value="TreeGrafter"/>
</dbReference>
<dbReference type="GO" id="GO:0007234">
    <property type="term" value="P:osmosensory signaling via phosphorelay pathway"/>
    <property type="evidence" value="ECO:0007669"/>
    <property type="project" value="TreeGrafter"/>
</dbReference>
<evidence type="ECO:0000256" key="6">
    <source>
        <dbReference type="SAM" id="Coils"/>
    </source>
</evidence>
<proteinExistence type="predicted"/>
<dbReference type="InterPro" id="IPR005467">
    <property type="entry name" value="His_kinase_dom"/>
</dbReference>
<accession>A0A521FZG2</accession>
<feature type="transmembrane region" description="Helical" evidence="7">
    <location>
        <begin position="187"/>
        <end position="205"/>
    </location>
</feature>
<keyword evidence="3" id="KW-0597">Phosphoprotein</keyword>
<feature type="coiled-coil region" evidence="6">
    <location>
        <begin position="274"/>
        <end position="319"/>
    </location>
</feature>
<dbReference type="Pfam" id="PF00512">
    <property type="entry name" value="HisKA"/>
    <property type="match status" value="1"/>
</dbReference>
<comment type="catalytic activity">
    <reaction evidence="1">
        <text>ATP + protein L-histidine = ADP + protein N-phospho-L-histidine.</text>
        <dbReference type="EC" id="2.7.13.3"/>
    </reaction>
</comment>
<feature type="domain" description="Histidine kinase" evidence="8">
    <location>
        <begin position="322"/>
        <end position="548"/>
    </location>
</feature>
<name>A0A521FZG2_9BACT</name>
<dbReference type="EC" id="2.7.13.3" evidence="2"/>
<evidence type="ECO:0000259" key="8">
    <source>
        <dbReference type="PROSITE" id="PS50109"/>
    </source>
</evidence>